<dbReference type="PANTHER" id="PTHR32060:SF30">
    <property type="entry name" value="CARBOXY-TERMINAL PROCESSING PROTEASE CTPA"/>
    <property type="match status" value="1"/>
</dbReference>
<evidence type="ECO:0000259" key="2">
    <source>
        <dbReference type="PROSITE" id="PS50106"/>
    </source>
</evidence>
<comment type="caution">
    <text evidence="3">The sequence shown here is derived from an EMBL/GenBank/DDBJ whole genome shotgun (WGS) entry which is preliminary data.</text>
</comment>
<keyword evidence="3" id="KW-0378">Hydrolase</keyword>
<evidence type="ECO:0000313" key="4">
    <source>
        <dbReference type="Proteomes" id="UP000632154"/>
    </source>
</evidence>
<proteinExistence type="predicted"/>
<dbReference type="Pfam" id="PF00595">
    <property type="entry name" value="PDZ"/>
    <property type="match status" value="1"/>
</dbReference>
<dbReference type="CDD" id="cd06567">
    <property type="entry name" value="Peptidase_S41"/>
    <property type="match status" value="1"/>
</dbReference>
<dbReference type="Gene3D" id="2.30.42.10">
    <property type="match status" value="1"/>
</dbReference>
<feature type="signal peptide" evidence="1">
    <location>
        <begin position="1"/>
        <end position="20"/>
    </location>
</feature>
<dbReference type="InterPro" id="IPR001478">
    <property type="entry name" value="PDZ"/>
</dbReference>
<dbReference type="InterPro" id="IPR036034">
    <property type="entry name" value="PDZ_sf"/>
</dbReference>
<dbReference type="PANTHER" id="PTHR32060">
    <property type="entry name" value="TAIL-SPECIFIC PROTEASE"/>
    <property type="match status" value="1"/>
</dbReference>
<dbReference type="GO" id="GO:0008233">
    <property type="term" value="F:peptidase activity"/>
    <property type="evidence" value="ECO:0007669"/>
    <property type="project" value="UniProtKB-KW"/>
</dbReference>
<dbReference type="Pfam" id="PF03572">
    <property type="entry name" value="Peptidase_S41"/>
    <property type="match status" value="1"/>
</dbReference>
<dbReference type="Proteomes" id="UP000632154">
    <property type="component" value="Unassembled WGS sequence"/>
</dbReference>
<dbReference type="EMBL" id="BNAL01000002">
    <property type="protein sequence ID" value="GHF94083.1"/>
    <property type="molecule type" value="Genomic_DNA"/>
</dbReference>
<organism evidence="3 4">
    <name type="scientific">Deinococcus piscis</name>
    <dbReference type="NCBI Taxonomy" id="394230"/>
    <lineage>
        <taxon>Bacteria</taxon>
        <taxon>Thermotogati</taxon>
        <taxon>Deinococcota</taxon>
        <taxon>Deinococci</taxon>
        <taxon>Deinococcales</taxon>
        <taxon>Deinococcaceae</taxon>
        <taxon>Deinococcus</taxon>
    </lineage>
</organism>
<dbReference type="SUPFAM" id="SSF52096">
    <property type="entry name" value="ClpP/crotonase"/>
    <property type="match status" value="1"/>
</dbReference>
<dbReference type="PROSITE" id="PS50106">
    <property type="entry name" value="PDZ"/>
    <property type="match status" value="1"/>
</dbReference>
<keyword evidence="1" id="KW-0732">Signal</keyword>
<reference evidence="4" key="1">
    <citation type="journal article" date="2019" name="Int. J. Syst. Evol. Microbiol.">
        <title>The Global Catalogue of Microorganisms (GCM) 10K type strain sequencing project: providing services to taxonomists for standard genome sequencing and annotation.</title>
        <authorList>
            <consortium name="The Broad Institute Genomics Platform"/>
            <consortium name="The Broad Institute Genome Sequencing Center for Infectious Disease"/>
            <person name="Wu L."/>
            <person name="Ma J."/>
        </authorList>
    </citation>
    <scope>NUCLEOTIDE SEQUENCE [LARGE SCALE GENOMIC DNA]</scope>
    <source>
        <strain evidence="4">CGMCC 1.18439</strain>
    </source>
</reference>
<dbReference type="GO" id="GO:0006508">
    <property type="term" value="P:proteolysis"/>
    <property type="evidence" value="ECO:0007669"/>
    <property type="project" value="UniProtKB-KW"/>
</dbReference>
<evidence type="ECO:0000313" key="3">
    <source>
        <dbReference type="EMBL" id="GHF94083.1"/>
    </source>
</evidence>
<evidence type="ECO:0000256" key="1">
    <source>
        <dbReference type="SAM" id="SignalP"/>
    </source>
</evidence>
<dbReference type="InterPro" id="IPR005151">
    <property type="entry name" value="Tail-specific_protease"/>
</dbReference>
<gene>
    <name evidence="3" type="ORF">GCM10017783_02620</name>
</gene>
<name>A0ABQ3JX57_9DEIO</name>
<dbReference type="SMART" id="SM00228">
    <property type="entry name" value="PDZ"/>
    <property type="match status" value="1"/>
</dbReference>
<protein>
    <submittedName>
        <fullName evidence="3">Protease</fullName>
    </submittedName>
</protein>
<feature type="domain" description="PDZ" evidence="2">
    <location>
        <begin position="105"/>
        <end position="161"/>
    </location>
</feature>
<dbReference type="Gene3D" id="3.90.226.10">
    <property type="entry name" value="2-enoyl-CoA Hydratase, Chain A, domain 1"/>
    <property type="match status" value="1"/>
</dbReference>
<accession>A0ABQ3JX57</accession>
<dbReference type="InterPro" id="IPR029045">
    <property type="entry name" value="ClpP/crotonase-like_dom_sf"/>
</dbReference>
<keyword evidence="4" id="KW-1185">Reference proteome</keyword>
<feature type="chain" id="PRO_5046691450" evidence="1">
    <location>
        <begin position="21"/>
        <end position="418"/>
    </location>
</feature>
<dbReference type="Gene3D" id="3.30.750.44">
    <property type="match status" value="1"/>
</dbReference>
<dbReference type="RefSeq" id="WP_189641867.1">
    <property type="nucleotide sequence ID" value="NZ_BNAL01000002.1"/>
</dbReference>
<dbReference type="SMART" id="SM00245">
    <property type="entry name" value="TSPc"/>
    <property type="match status" value="1"/>
</dbReference>
<keyword evidence="3" id="KW-0645">Protease</keyword>
<sequence length="418" mass="44279">MKALAQLLTGLLLLAPVAAAAPQTESDVSAQDLFDEVIYELALNYGGPSEVRAQDLRERFLPRVQALCAGESVCTSKAAYPVIGEVLRALNDEHTNFFTPAEWAAQELESSGQASAFAFGLVTRLVEGQGILVTEVLPGSPAAEAGLRSGDLLTRMGRMPLLSEWAGDKLGAAGRSGRRTTLSYSRAGQPLQTELAGGAFVAPAVSVDMLDGRTALVRLRHFDMEGVAQDLHDALRRAGKQGAERAVLDLRGNPGGLLPETLLSTGALTQPAPLLDVERSSSELLSYDRGRYLVDGEPQRGVRVFKPQRFAGPLAVLVDQDSASGAEFMARDLLTRPRTVVLGRPTVGVGDSATQLLDLADGSGLQVTVSRVQTADGQPLSARVQPQVPLKRDDAAFARTGQDPELAAALQALDTLKP</sequence>
<dbReference type="SUPFAM" id="SSF50156">
    <property type="entry name" value="PDZ domain-like"/>
    <property type="match status" value="1"/>
</dbReference>